<dbReference type="EMBL" id="CAJVPJ010000007">
    <property type="protein sequence ID" value="CAG8453199.1"/>
    <property type="molecule type" value="Genomic_DNA"/>
</dbReference>
<dbReference type="SUPFAM" id="SSF49562">
    <property type="entry name" value="C2 domain (Calcium/lipid-binding domain, CaLB)"/>
    <property type="match status" value="4"/>
</dbReference>
<proteinExistence type="predicted"/>
<evidence type="ECO:0000259" key="2">
    <source>
        <dbReference type="PROSITE" id="PS50004"/>
    </source>
</evidence>
<dbReference type="Pfam" id="PF00168">
    <property type="entry name" value="C2"/>
    <property type="match status" value="4"/>
</dbReference>
<feature type="compositionally biased region" description="Basic and acidic residues" evidence="1">
    <location>
        <begin position="2223"/>
        <end position="2234"/>
    </location>
</feature>
<feature type="region of interest" description="Disordered" evidence="1">
    <location>
        <begin position="2215"/>
        <end position="2234"/>
    </location>
</feature>
<accession>A0A9N8VJI2</accession>
<dbReference type="SMART" id="SM00239">
    <property type="entry name" value="C2"/>
    <property type="match status" value="4"/>
</dbReference>
<gene>
    <name evidence="3" type="ORF">POCULU_LOCUS144</name>
</gene>
<dbReference type="PANTHER" id="PTHR46980:SF2">
    <property type="entry name" value="TRICALBIN-1-RELATED"/>
    <property type="match status" value="1"/>
</dbReference>
<dbReference type="Gene3D" id="2.80.10.50">
    <property type="match status" value="1"/>
</dbReference>
<feature type="compositionally biased region" description="Low complexity" evidence="1">
    <location>
        <begin position="2125"/>
        <end position="2139"/>
    </location>
</feature>
<feature type="domain" description="C2" evidence="2">
    <location>
        <begin position="828"/>
        <end position="947"/>
    </location>
</feature>
<feature type="compositionally biased region" description="Basic and acidic residues" evidence="1">
    <location>
        <begin position="2094"/>
        <end position="2118"/>
    </location>
</feature>
<evidence type="ECO:0000313" key="3">
    <source>
        <dbReference type="EMBL" id="CAG8453199.1"/>
    </source>
</evidence>
<dbReference type="InterPro" id="IPR000008">
    <property type="entry name" value="C2_dom"/>
</dbReference>
<feature type="domain" description="C2" evidence="2">
    <location>
        <begin position="1330"/>
        <end position="1449"/>
    </location>
</feature>
<evidence type="ECO:0000256" key="1">
    <source>
        <dbReference type="SAM" id="MobiDB-lite"/>
    </source>
</evidence>
<feature type="compositionally biased region" description="Low complexity" evidence="1">
    <location>
        <begin position="2254"/>
        <end position="2274"/>
    </location>
</feature>
<dbReference type="PANTHER" id="PTHR46980">
    <property type="entry name" value="TRICALBIN-1-RELATED"/>
    <property type="match status" value="1"/>
</dbReference>
<dbReference type="Gene3D" id="2.60.40.150">
    <property type="entry name" value="C2 domain"/>
    <property type="match status" value="4"/>
</dbReference>
<feature type="region of interest" description="Disordered" evidence="1">
    <location>
        <begin position="2024"/>
        <end position="2140"/>
    </location>
</feature>
<dbReference type="Proteomes" id="UP000789572">
    <property type="component" value="Unassembled WGS sequence"/>
</dbReference>
<feature type="compositionally biased region" description="Low complexity" evidence="1">
    <location>
        <begin position="2367"/>
        <end position="2390"/>
    </location>
</feature>
<reference evidence="3" key="1">
    <citation type="submission" date="2021-06" db="EMBL/GenBank/DDBJ databases">
        <authorList>
            <person name="Kallberg Y."/>
            <person name="Tangrot J."/>
            <person name="Rosling A."/>
        </authorList>
    </citation>
    <scope>NUCLEOTIDE SEQUENCE</scope>
    <source>
        <strain evidence="3">IA702</strain>
    </source>
</reference>
<name>A0A9N8VJI2_9GLOM</name>
<feature type="compositionally biased region" description="Basic and acidic residues" evidence="1">
    <location>
        <begin position="2029"/>
        <end position="2056"/>
    </location>
</feature>
<dbReference type="InterPro" id="IPR052455">
    <property type="entry name" value="Tricalbin_domain"/>
</dbReference>
<feature type="region of interest" description="Disordered" evidence="1">
    <location>
        <begin position="2246"/>
        <end position="2275"/>
    </location>
</feature>
<dbReference type="OrthoDB" id="9895617at2759"/>
<comment type="caution">
    <text evidence="3">The sequence shown here is derived from an EMBL/GenBank/DDBJ whole genome shotgun (WGS) entry which is preliminary data.</text>
</comment>
<sequence length="2506" mass="283968">MTIETQEFPHGDFYIKSAASPSGNSTTAAPAQNLVIDIERGGFGGFFGNPKTNVQRQKSNTDHDSNQLWRYDNGWLVNKNSNNVLEVEAGKPGNRLVLAQRKALVNANNQRWILTKEGHIALQQNPQLVLEIKGAVKDAAQILLADTSSKTFGKSSNSAVWVVIPTSTPKSANAIGVLRVEFVQAKDVLNVDNWVPGGKSDPYVRVFPFGSNNIIASTRVIDDDLNPVWNEVHYLPIKQINEKFIFELMDSNTFTKDKTLGKITFQVTDELVKFNKGVYVGTEKGIDRWEKLPKKGQLHYRAKFFPLSTLHQPGPDFLENLRKKPYDLSAFYTLLFHQEPNGSFLPSNGLANLFGLETGTLLVQKFKAECQNEKAQKLSEAVWVTSMVIWFLKLLLKDYQGEWSGVYDRAERYIGTTVNNLELEEVVFIAGGNAVSKLFNISLDQSSLLTRPSRKTVKVSHIRRTFQYQNSNGAFRIDDDLAKIIGFKNAEHLRTSINEAVSKRKLSSRITQLETHVWVTVFVLHYYRYVAIDHREIWINSYWSAYRWLWAQFGNKEPVEIDAFRVVKDIAINHYSIDKETIDLDITWEKEVSSQKKGQLHLICDFYSFTDFDVDHGVKIDTSTINIRHLFLLITLQRTDGSFVLNKRLARLFNFSSEAELITAFTAQISDDEQLKLLDRKVYTAVLVTSFMRILLWKHSNEWMGSCAKTEEWISLNINDEEVEERLYVASNRFVIDLFKFDQWESEEHKRVVVTTTQKTIITRRTVTIRIVRRFLSYQSETGSYEHNQKITELLGYESIDESKQHLDVHFSSYSKASKITEEDRKKLARKVEEESETKSDSIIGIIRLNIRRAKDLSKSSSLFTTTDPYIRIIDGSGKKVATTVINRSTRNPVWEEVHFVSVYAPNEKINLEIFDSNLLTDENLGHYTLDISGFVKQNDEGIFENGEFPESWVKVQLPNGSGTQGELQIGAKFFSTALILEDKFIFSPTTVNERLFYILISWRRPDNAFEFSYGLARFFNFTSAEELRDIITGKIITRKTITIRIVRHFLTYQTTEGRYSLNDKIAAFYGFESTTKFTEHLRKHFKSDRVKKVHIDVWVTAVTLWYMRLVAVDYRADWSERYNSSYVWLKRQIDQDAQLETEIFESAKKWVVERYEVDKEAIAADDSFVKEQENKTKIIEADNEKKIKEGAVIIMTRRLITLNFVKKYISFQKHDGQFTADAAFVKILGFESRKDFEQDINSIILSVFISSFLKTLLWKHRSEWLAFHAKTETWISESINDVEVEERVYAAVNSYVIKHYKILEKDESFKATLKITNETVSEEVKKQLEIDEVEETVVADVVNEVVVGVVKIKIDRAKDLLSGGFFQTTDPYVRILDAASKEIARTKVVAKTKNPVWEEVHFVSVHGEKDKITLEILDENLFVDDTPLGHYVLHLCELIKRNADGTYSSGKRLDKWEKVTRPDGKGTKGEIHIEAQFSPTKLSIDEHFVFSKDNVDISHLYTLISWRLSVGSFEATDNLARYFNFKTHLELIEAFKTHVVEKEVFTIDESFVSAQKEKEEVLEKVRIEEEKRLATIKIETLKTSGGGIFGYFARSISGGKTVEEKKTEVTEVKKKTEEKKTEEKKTEEKKTEEKKTEEKKVEVTEKIESIILSVFISSFLKTLLWKHRSEWLAFHAKTETWISESINDVEVEERVYAAVNSYVIKHYKILEKDESFKATLKITNETVSEEVKKQLEIDEVEETVVADVVNEVVVGVVKIKIDRAKDLLSGGFFQTTDPYVRILDAASKEIARTKVVAKTKNPVWEEVHFVSVHGEKDKITLEILDENLFVDDTPLGHYVLHLCELIKRNADGTYSSGKRLDKWEKVTRPDGKGTKGEIHIEAQFSPTKLSIDEHFVFSKDNVDISHLYTLISWRLSVGSFEATDNLARYFNFKTHLELIEAFKTHVVEKEVFTIDESFVSAQKEKEEVLEKVRIEEEKRLATIKIVDFQAGRTKTIESTGTSKKIKSGAVEEEEVIVKTTKVTGSHVKPAETKTETHSETVVEKVEKGGHGERSSHSGSHSGGQATVETKTKTTVSVHKVPETTTKVTGSHVKPAETKTETHSETVVEKVEVIEKGGHGGSHSGGQATVETKTKTATVSVHKVPETTTKVTGSHVKPAETKTETHSETVVEKVEVIEKEGHGSHGGSHSGGQATVETKTKTATVSVHKVPETTTKVTGSHVKPAETKTETHSETVVEKVEVIEKEGHGERSSHGGSHSGGQATVETKTKTATVSVHKVPETTTKVTGSHVKPIKEIKAGVVEEEEVVVKTTKVTGSHVTPTETKTDTRSETVVEEVEVVSKPSGKVTVETHGKATSSSAVGGSIESTGSSTKVTVTKKPAEKTTTTTSDGTVVTTVEEVIVTEEVTTTTEEGHLDSELIVSGAAYQALRKFKCQRNKVKTTSAYDKTEAVEKVSVYAKAEVDKLVAKNETHNKEEVSNRAVRVARFLLENYYDDVDDCKCFEKEK</sequence>
<protein>
    <submittedName>
        <fullName evidence="3">5634_t:CDS:1</fullName>
    </submittedName>
</protein>
<dbReference type="PROSITE" id="PS50004">
    <property type="entry name" value="C2"/>
    <property type="match status" value="4"/>
</dbReference>
<dbReference type="PROSITE" id="PS50231">
    <property type="entry name" value="RICIN_B_LECTIN"/>
    <property type="match status" value="1"/>
</dbReference>
<keyword evidence="4" id="KW-1185">Reference proteome</keyword>
<feature type="region of interest" description="Disordered" evidence="1">
    <location>
        <begin position="1608"/>
        <end position="1636"/>
    </location>
</feature>
<feature type="compositionally biased region" description="Basic and acidic residues" evidence="1">
    <location>
        <begin position="2157"/>
        <end position="2168"/>
    </location>
</feature>
<dbReference type="InterPro" id="IPR035992">
    <property type="entry name" value="Ricin_B-like_lectins"/>
</dbReference>
<feature type="domain" description="C2" evidence="2">
    <location>
        <begin position="1737"/>
        <end position="1856"/>
    </location>
</feature>
<feature type="region of interest" description="Disordered" evidence="1">
    <location>
        <begin position="2149"/>
        <end position="2168"/>
    </location>
</feature>
<evidence type="ECO:0000313" key="4">
    <source>
        <dbReference type="Proteomes" id="UP000789572"/>
    </source>
</evidence>
<organism evidence="3 4">
    <name type="scientific">Paraglomus occultum</name>
    <dbReference type="NCBI Taxonomy" id="144539"/>
    <lineage>
        <taxon>Eukaryota</taxon>
        <taxon>Fungi</taxon>
        <taxon>Fungi incertae sedis</taxon>
        <taxon>Mucoromycota</taxon>
        <taxon>Glomeromycotina</taxon>
        <taxon>Glomeromycetes</taxon>
        <taxon>Paraglomerales</taxon>
        <taxon>Paraglomeraceae</taxon>
        <taxon>Paraglomus</taxon>
    </lineage>
</organism>
<feature type="region of interest" description="Disordered" evidence="1">
    <location>
        <begin position="2356"/>
        <end position="2390"/>
    </location>
</feature>
<dbReference type="SUPFAM" id="SSF50370">
    <property type="entry name" value="Ricin B-like lectins"/>
    <property type="match status" value="1"/>
</dbReference>
<feature type="domain" description="C2" evidence="2">
    <location>
        <begin position="158"/>
        <end position="290"/>
    </location>
</feature>
<dbReference type="InterPro" id="IPR035892">
    <property type="entry name" value="C2_domain_sf"/>
</dbReference>
<feature type="compositionally biased region" description="Low complexity" evidence="1">
    <location>
        <begin position="2057"/>
        <end position="2079"/>
    </location>
</feature>